<dbReference type="CDD" id="cd01335">
    <property type="entry name" value="Radical_SAM"/>
    <property type="match status" value="1"/>
</dbReference>
<comment type="cofactor">
    <cofactor evidence="1">
        <name>[4Fe-4S] cluster</name>
        <dbReference type="ChEBI" id="CHEBI:49883"/>
    </cofactor>
</comment>
<organism evidence="10 11">
    <name type="scientific">Gloeobacter morelensis MG652769</name>
    <dbReference type="NCBI Taxonomy" id="2781736"/>
    <lineage>
        <taxon>Bacteria</taxon>
        <taxon>Bacillati</taxon>
        <taxon>Cyanobacteriota</taxon>
        <taxon>Cyanophyceae</taxon>
        <taxon>Gloeobacterales</taxon>
        <taxon>Gloeobacteraceae</taxon>
        <taxon>Gloeobacter</taxon>
        <taxon>Gloeobacter morelensis</taxon>
    </lineage>
</organism>
<dbReference type="InterPro" id="IPR058240">
    <property type="entry name" value="rSAM_sf"/>
</dbReference>
<dbReference type="InterPro" id="IPR034466">
    <property type="entry name" value="Methyltransferase_Class_B"/>
</dbReference>
<evidence type="ECO:0000259" key="9">
    <source>
        <dbReference type="PROSITE" id="PS51918"/>
    </source>
</evidence>
<dbReference type="Gene3D" id="3.40.50.280">
    <property type="entry name" value="Cobalamin-binding domain"/>
    <property type="match status" value="1"/>
</dbReference>
<dbReference type="Pfam" id="PF04055">
    <property type="entry name" value="Radical_SAM"/>
    <property type="match status" value="1"/>
</dbReference>
<dbReference type="InterPro" id="IPR051198">
    <property type="entry name" value="BchE-like"/>
</dbReference>
<keyword evidence="7" id="KW-0411">Iron-sulfur</keyword>
<dbReference type="EMBL" id="CP063845">
    <property type="protein sequence ID" value="UFP93889.1"/>
    <property type="molecule type" value="Genomic_DNA"/>
</dbReference>
<accession>A0ABY3PJU5</accession>
<dbReference type="RefSeq" id="WP_230840946.1">
    <property type="nucleotide sequence ID" value="NZ_CP063845.1"/>
</dbReference>
<sequence>MADVVLIYPYVHREATGRKLWLFPPLGQGFIAAHLRALGHSVRFLDCTFRGIDWAIAEAAAEQPLVVGVYCMVTMHEDTLAIVRALRSSLGDRALLVAGGPMPSGKPQTFLPAFDVVMRGEGELVWEELVACLKDRRPYKQLEGICTLDPTGALTGNTKAPLIPKEVLTRLPMPARDLFDHERYQAYWRSTFGYTQTPVFTARGCPYGCEYCDQPIFGATYREHTVEQVMEDIENALAAGYSHIWFSDDIFMLNWQRALKICDEIHRRGLKFKWDCLGRVDVQRKVFARMAEAGCERIFFGIESGSPRVLRQMGKRFTPEDVRQAIEDANSVGIRAAAFFQVGYPGERTEDILATLQFIPTLPLDYLSFTITYPLPGTKLFDRVVSEGRLTPEEQAEWKRAGHNVLTYKADHSQLKLRSAIYAARARFLAEKHLGWLGKTLGPAITQSASLAIARMA</sequence>
<protein>
    <submittedName>
        <fullName evidence="10">B12-binding domain-containing radical SAM protein</fullName>
    </submittedName>
</protein>
<evidence type="ECO:0000256" key="1">
    <source>
        <dbReference type="ARBA" id="ARBA00001966"/>
    </source>
</evidence>
<dbReference type="InterPro" id="IPR007197">
    <property type="entry name" value="rSAM"/>
</dbReference>
<dbReference type="InterPro" id="IPR006158">
    <property type="entry name" value="Cobalamin-bd"/>
</dbReference>
<dbReference type="SUPFAM" id="SSF102114">
    <property type="entry name" value="Radical SAM enzymes"/>
    <property type="match status" value="1"/>
</dbReference>
<evidence type="ECO:0000256" key="7">
    <source>
        <dbReference type="ARBA" id="ARBA00023014"/>
    </source>
</evidence>
<evidence type="ECO:0000313" key="10">
    <source>
        <dbReference type="EMBL" id="UFP93889.1"/>
    </source>
</evidence>
<gene>
    <name evidence="10" type="ORF">ISF26_19275</name>
</gene>
<evidence type="ECO:0000313" key="11">
    <source>
        <dbReference type="Proteomes" id="UP001054846"/>
    </source>
</evidence>
<keyword evidence="5" id="KW-0479">Metal-binding</keyword>
<evidence type="ECO:0000256" key="6">
    <source>
        <dbReference type="ARBA" id="ARBA00023004"/>
    </source>
</evidence>
<evidence type="ECO:0000256" key="5">
    <source>
        <dbReference type="ARBA" id="ARBA00022723"/>
    </source>
</evidence>
<evidence type="ECO:0000259" key="8">
    <source>
        <dbReference type="PROSITE" id="PS51332"/>
    </source>
</evidence>
<name>A0ABY3PJU5_9CYAN</name>
<feature type="domain" description="Radical SAM core" evidence="9">
    <location>
        <begin position="191"/>
        <end position="418"/>
    </location>
</feature>
<keyword evidence="2" id="KW-0489">Methyltransferase</keyword>
<dbReference type="InterPro" id="IPR023404">
    <property type="entry name" value="rSAM_horseshoe"/>
</dbReference>
<dbReference type="PANTHER" id="PTHR43409">
    <property type="entry name" value="ANAEROBIC MAGNESIUM-PROTOPORPHYRIN IX MONOMETHYL ESTER CYCLASE-RELATED"/>
    <property type="match status" value="1"/>
</dbReference>
<dbReference type="Pfam" id="PF02310">
    <property type="entry name" value="B12-binding"/>
    <property type="match status" value="1"/>
</dbReference>
<evidence type="ECO:0000256" key="2">
    <source>
        <dbReference type="ARBA" id="ARBA00022603"/>
    </source>
</evidence>
<dbReference type="Proteomes" id="UP001054846">
    <property type="component" value="Chromosome"/>
</dbReference>
<keyword evidence="6" id="KW-0408">Iron</keyword>
<keyword evidence="4" id="KW-0949">S-adenosyl-L-methionine</keyword>
<feature type="domain" description="B12-binding" evidence="8">
    <location>
        <begin position="9"/>
        <end position="140"/>
    </location>
</feature>
<keyword evidence="3" id="KW-0808">Transferase</keyword>
<dbReference type="CDD" id="cd02068">
    <property type="entry name" value="radical_SAM_B12_BD"/>
    <property type="match status" value="1"/>
</dbReference>
<dbReference type="Gene3D" id="3.80.30.20">
    <property type="entry name" value="tm_1862 like domain"/>
    <property type="match status" value="1"/>
</dbReference>
<proteinExistence type="predicted"/>
<evidence type="ECO:0000256" key="3">
    <source>
        <dbReference type="ARBA" id="ARBA00022679"/>
    </source>
</evidence>
<dbReference type="PANTHER" id="PTHR43409:SF7">
    <property type="entry name" value="BLL1977 PROTEIN"/>
    <property type="match status" value="1"/>
</dbReference>
<keyword evidence="11" id="KW-1185">Reference proteome</keyword>
<dbReference type="SFLD" id="SFLDG01082">
    <property type="entry name" value="B12-binding_domain_containing"/>
    <property type="match status" value="1"/>
</dbReference>
<reference evidence="10 11" key="1">
    <citation type="journal article" date="2021" name="Genome Biol. Evol.">
        <title>Complete Genome Sequencing of a Novel Gloeobacter Species from a Waterfall Cave in Mexico.</title>
        <authorList>
            <person name="Saw J.H."/>
            <person name="Cardona T."/>
            <person name="Montejano G."/>
        </authorList>
    </citation>
    <scope>NUCLEOTIDE SEQUENCE [LARGE SCALE GENOMIC DNA]</scope>
    <source>
        <strain evidence="10">MG652769</strain>
    </source>
</reference>
<dbReference type="PROSITE" id="PS51918">
    <property type="entry name" value="RADICAL_SAM"/>
    <property type="match status" value="1"/>
</dbReference>
<dbReference type="SFLD" id="SFLDG01123">
    <property type="entry name" value="methyltransferase_(Class_B)"/>
    <property type="match status" value="1"/>
</dbReference>
<dbReference type="SFLD" id="SFLDS00029">
    <property type="entry name" value="Radical_SAM"/>
    <property type="match status" value="1"/>
</dbReference>
<dbReference type="InterPro" id="IPR006638">
    <property type="entry name" value="Elp3/MiaA/NifB-like_rSAM"/>
</dbReference>
<dbReference type="SMART" id="SM00729">
    <property type="entry name" value="Elp3"/>
    <property type="match status" value="1"/>
</dbReference>
<dbReference type="PROSITE" id="PS51332">
    <property type="entry name" value="B12_BINDING"/>
    <property type="match status" value="1"/>
</dbReference>
<evidence type="ECO:0000256" key="4">
    <source>
        <dbReference type="ARBA" id="ARBA00022691"/>
    </source>
</evidence>